<dbReference type="RefSeq" id="XP_003293853.1">
    <property type="nucleotide sequence ID" value="XM_003293805.1"/>
</dbReference>
<dbReference type="InterPro" id="IPR053934">
    <property type="entry name" value="HTTM_dom"/>
</dbReference>
<feature type="transmembrane region" description="Helical" evidence="1">
    <location>
        <begin position="175"/>
        <end position="192"/>
    </location>
</feature>
<organism evidence="3 4">
    <name type="scientific">Dictyostelium purpureum</name>
    <name type="common">Slime mold</name>
    <dbReference type="NCBI Taxonomy" id="5786"/>
    <lineage>
        <taxon>Eukaryota</taxon>
        <taxon>Amoebozoa</taxon>
        <taxon>Evosea</taxon>
        <taxon>Eumycetozoa</taxon>
        <taxon>Dictyostelia</taxon>
        <taxon>Dictyosteliales</taxon>
        <taxon>Dictyosteliaceae</taxon>
        <taxon>Dictyostelium</taxon>
    </lineage>
</organism>
<dbReference type="GO" id="GO:0019842">
    <property type="term" value="F:vitamin binding"/>
    <property type="evidence" value="ECO:0000318"/>
    <property type="project" value="GO_Central"/>
</dbReference>
<evidence type="ECO:0000256" key="1">
    <source>
        <dbReference type="SAM" id="Phobius"/>
    </source>
</evidence>
<reference evidence="4" key="1">
    <citation type="journal article" date="2011" name="Genome Biol.">
        <title>Comparative genomics of the social amoebae Dictyostelium discoideum and Dictyostelium purpureum.</title>
        <authorList>
            <consortium name="US DOE Joint Genome Institute (JGI-PGF)"/>
            <person name="Sucgang R."/>
            <person name="Kuo A."/>
            <person name="Tian X."/>
            <person name="Salerno W."/>
            <person name="Parikh A."/>
            <person name="Feasley C.L."/>
            <person name="Dalin E."/>
            <person name="Tu H."/>
            <person name="Huang E."/>
            <person name="Barry K."/>
            <person name="Lindquist E."/>
            <person name="Shapiro H."/>
            <person name="Bruce D."/>
            <person name="Schmutz J."/>
            <person name="Salamov A."/>
            <person name="Fey P."/>
            <person name="Gaudet P."/>
            <person name="Anjard C."/>
            <person name="Babu M.M."/>
            <person name="Basu S."/>
            <person name="Bushmanova Y."/>
            <person name="van der Wel H."/>
            <person name="Katoh-Kurasawa M."/>
            <person name="Dinh C."/>
            <person name="Coutinho P.M."/>
            <person name="Saito T."/>
            <person name="Elias M."/>
            <person name="Schaap P."/>
            <person name="Kay R.R."/>
            <person name="Henrissat B."/>
            <person name="Eichinger L."/>
            <person name="Rivero F."/>
            <person name="Putnam N.H."/>
            <person name="West C.M."/>
            <person name="Loomis W.F."/>
            <person name="Chisholm R.L."/>
            <person name="Shaulsky G."/>
            <person name="Strassmann J.E."/>
            <person name="Queller D.C."/>
            <person name="Kuspa A."/>
            <person name="Grigoriev I.V."/>
        </authorList>
    </citation>
    <scope>NUCLEOTIDE SEQUENCE [LARGE SCALE GENOMIC DNA]</scope>
    <source>
        <strain evidence="4">QSDP1</strain>
    </source>
</reference>
<dbReference type="Gene3D" id="1.25.40.10">
    <property type="entry name" value="Tetratricopeptide repeat domain"/>
    <property type="match status" value="1"/>
</dbReference>
<feature type="transmembrane region" description="Helical" evidence="1">
    <location>
        <begin position="98"/>
        <end position="115"/>
    </location>
</feature>
<feature type="transmembrane region" description="Helical" evidence="1">
    <location>
        <begin position="241"/>
        <end position="260"/>
    </location>
</feature>
<sequence length="532" mass="61717">MYSIDCWLEIPRSSNYWFMDSQETSFINMSHFGVSFDQFIKSTFNVNSVVSQESFLFSVILSGFISLRCAFNINIQVFEPLLLALFKGYLVLSSQTDNYQHHYLLVLVLIVLSSINWNKFKGISNKTLVSCWQVKLLLIQLSLVYFWTSVAKFHWSWINGDVLPRMVGPEFKEMFNHYFEIITSILGIEYINNSSMAILSCLTIVSELFLVVSLHIPSLSILTFIIGVTMHTFMGSSGLRIGTFSYFMVIIYTLTLPHYFKKFNNSNNNNNNNNNKTIKNNQKTNKLNIFKKIIIDTLKVGTIGLLSIIFLLYNFIDPLFTQHFKYPLLAILVIIIIQTCYNNYIDSTSNNIKKQIFYLFSIGLIVSSLIQASDQFRLLYIEHGAMAIRLNSLDESIKSYLIAEEISDRVESKLFRFRAQQSNDFEFIGDLGLFLETKKNYSKALELYEKYNKIYPDILKIQIGMIRTYHSIDELDQKEKKSKICSIIPKTIEYANKLTSETCINQDCARNQNHARYVLNLIKQINNQFYSC</sequence>
<dbReference type="InterPro" id="IPR007782">
    <property type="entry name" value="VKG_COase"/>
</dbReference>
<feature type="domain" description="HTTM" evidence="2">
    <location>
        <begin position="55"/>
        <end position="255"/>
    </location>
</feature>
<feature type="transmembrane region" description="Helical" evidence="1">
    <location>
        <begin position="356"/>
        <end position="373"/>
    </location>
</feature>
<dbReference type="KEGG" id="dpp:DICPUDRAFT_42606"/>
<feature type="transmembrane region" description="Helical" evidence="1">
    <location>
        <begin position="204"/>
        <end position="229"/>
    </location>
</feature>
<name>F1A2F6_DICPU</name>
<evidence type="ECO:0000259" key="2">
    <source>
        <dbReference type="Pfam" id="PF05090"/>
    </source>
</evidence>
<dbReference type="PANTHER" id="PTHR12639:SF7">
    <property type="entry name" value="HTTM DOMAIN-CONTAINING PROTEIN"/>
    <property type="match status" value="1"/>
</dbReference>
<dbReference type="VEuPathDB" id="AmoebaDB:DICPUDRAFT_42606"/>
<feature type="transmembrane region" description="Helical" evidence="1">
    <location>
        <begin position="55"/>
        <end position="78"/>
    </location>
</feature>
<keyword evidence="1" id="KW-0812">Transmembrane</keyword>
<evidence type="ECO:0000313" key="4">
    <source>
        <dbReference type="Proteomes" id="UP000001064"/>
    </source>
</evidence>
<dbReference type="eggNOG" id="ENOG502REC6">
    <property type="taxonomic scope" value="Eukaryota"/>
</dbReference>
<dbReference type="Proteomes" id="UP000001064">
    <property type="component" value="Unassembled WGS sequence"/>
</dbReference>
<dbReference type="GO" id="GO:0008488">
    <property type="term" value="F:gamma-glutamyl carboxylase activity"/>
    <property type="evidence" value="ECO:0000318"/>
    <property type="project" value="GO_Central"/>
</dbReference>
<dbReference type="AlphaFoldDB" id="F1A2F6"/>
<protein>
    <recommendedName>
        <fullName evidence="2">HTTM domain-containing protein</fullName>
    </recommendedName>
</protein>
<dbReference type="SUPFAM" id="SSF48452">
    <property type="entry name" value="TPR-like"/>
    <property type="match status" value="1"/>
</dbReference>
<dbReference type="OrthoDB" id="20471at2759"/>
<dbReference type="PANTHER" id="PTHR12639">
    <property type="entry name" value="VITAMIN K-DEPENDENT GAMMA-CARBOXYLASE"/>
    <property type="match status" value="1"/>
</dbReference>
<feature type="transmembrane region" description="Helical" evidence="1">
    <location>
        <begin position="136"/>
        <end position="155"/>
    </location>
</feature>
<dbReference type="InParanoid" id="F1A2F6"/>
<accession>F1A2F6</accession>
<dbReference type="FunCoup" id="F1A2F6">
    <property type="interactions" value="398"/>
</dbReference>
<feature type="transmembrane region" description="Helical" evidence="1">
    <location>
        <begin position="293"/>
        <end position="316"/>
    </location>
</feature>
<evidence type="ECO:0000313" key="3">
    <source>
        <dbReference type="EMBL" id="EGC29620.1"/>
    </source>
</evidence>
<proteinExistence type="predicted"/>
<gene>
    <name evidence="3" type="ORF">DICPUDRAFT_42606</name>
</gene>
<keyword evidence="4" id="KW-1185">Reference proteome</keyword>
<dbReference type="InterPro" id="IPR011990">
    <property type="entry name" value="TPR-like_helical_dom_sf"/>
</dbReference>
<dbReference type="GeneID" id="10505166"/>
<dbReference type="Pfam" id="PF05090">
    <property type="entry name" value="HTTM"/>
    <property type="match status" value="1"/>
</dbReference>
<keyword evidence="1" id="KW-1133">Transmembrane helix</keyword>
<dbReference type="EMBL" id="GL871410">
    <property type="protein sequence ID" value="EGC29620.1"/>
    <property type="molecule type" value="Genomic_DNA"/>
</dbReference>
<keyword evidence="1" id="KW-0472">Membrane</keyword>
<dbReference type="OMA" id="DNYQHHY"/>
<feature type="transmembrane region" description="Helical" evidence="1">
    <location>
        <begin position="328"/>
        <end position="344"/>
    </location>
</feature>